<proteinExistence type="predicted"/>
<gene>
    <name evidence="2" type="ORF">SAMN05444515_11920</name>
</gene>
<evidence type="ECO:0000313" key="2">
    <source>
        <dbReference type="EMBL" id="SEL51382.1"/>
    </source>
</evidence>
<dbReference type="STRING" id="1396821.SAMN05444515_11920"/>
<keyword evidence="1" id="KW-0812">Transmembrane</keyword>
<sequence length="137" mass="15450">MKKKILVVLIIVVIAVVSFTWFRWGPNSWEVQITGTTGDGRDIQYRIESVYAGTSKTLIFRNEDAGFLPPYFKFDSADLQSVARRVKEQCPEVPVVVNGYGWRISFMSMFPNATSIEAPDRCLQAVSRSPDSEPDNP</sequence>
<dbReference type="EMBL" id="FOAA01000019">
    <property type="protein sequence ID" value="SEL51382.1"/>
    <property type="molecule type" value="Genomic_DNA"/>
</dbReference>
<dbReference type="InterPro" id="IPR011088">
    <property type="entry name" value="Phage_phiNM3_A0EWY4"/>
</dbReference>
<evidence type="ECO:0000256" key="1">
    <source>
        <dbReference type="SAM" id="Phobius"/>
    </source>
</evidence>
<dbReference type="AlphaFoldDB" id="A0A1H7QTY4"/>
<accession>A0A1H7QTY4</accession>
<reference evidence="3" key="1">
    <citation type="submission" date="2016-10" db="EMBL/GenBank/DDBJ databases">
        <authorList>
            <person name="Varghese N."/>
            <person name="Submissions S."/>
        </authorList>
    </citation>
    <scope>NUCLEOTIDE SEQUENCE [LARGE SCALE GENOMIC DNA]</scope>
    <source>
        <strain evidence="3">DSM 241</strain>
    </source>
</reference>
<protein>
    <submittedName>
        <fullName evidence="2">Uncharacterized protein</fullName>
    </submittedName>
</protein>
<dbReference type="Proteomes" id="UP000199256">
    <property type="component" value="Unassembled WGS sequence"/>
</dbReference>
<keyword evidence="1" id="KW-0472">Membrane</keyword>
<name>A0A1H7QTY4_9GAMM</name>
<dbReference type="RefSeq" id="WP_090255271.1">
    <property type="nucleotide sequence ID" value="NZ_FOAA01000019.1"/>
</dbReference>
<evidence type="ECO:0000313" key="3">
    <source>
        <dbReference type="Proteomes" id="UP000199256"/>
    </source>
</evidence>
<organism evidence="2 3">
    <name type="scientific">Ectothiorhodospira marina</name>
    <dbReference type="NCBI Taxonomy" id="1396821"/>
    <lineage>
        <taxon>Bacteria</taxon>
        <taxon>Pseudomonadati</taxon>
        <taxon>Pseudomonadota</taxon>
        <taxon>Gammaproteobacteria</taxon>
        <taxon>Chromatiales</taxon>
        <taxon>Ectothiorhodospiraceae</taxon>
        <taxon>Ectothiorhodospira</taxon>
    </lineage>
</organism>
<keyword evidence="1" id="KW-1133">Transmembrane helix</keyword>
<dbReference type="OrthoDB" id="5354324at2"/>
<feature type="transmembrane region" description="Helical" evidence="1">
    <location>
        <begin position="5"/>
        <end position="24"/>
    </location>
</feature>
<keyword evidence="3" id="KW-1185">Reference proteome</keyword>
<dbReference type="Pfam" id="PF07509">
    <property type="entry name" value="DUF1523"/>
    <property type="match status" value="1"/>
</dbReference>